<dbReference type="AlphaFoldDB" id="A0ABD2WTV1"/>
<keyword evidence="2" id="KW-1185">Reference proteome</keyword>
<protein>
    <recommendedName>
        <fullName evidence="3">Reverse transcriptase domain-containing protein</fullName>
    </recommendedName>
</protein>
<sequence>MRAAIKTSKRLCWSKLCDEVNEDVWGKPYETVMFRLRGPRANAPSSPILVRHIVAALFPRVPDEPALSPPLQAGAIIPAVTLEELQRACERIKDHTVPGLDGVPNSAIKIAIATHPDIFLQVYKACLRTGVFRACWKRQRCVLLPKPGKPKEEPSTYRPLCMVDRAGKILERIICNHLEATTKSPGVLSDHQYGFRKG</sequence>
<evidence type="ECO:0000313" key="2">
    <source>
        <dbReference type="Proteomes" id="UP001627154"/>
    </source>
</evidence>
<organism evidence="1 2">
    <name type="scientific">Trichogramma kaykai</name>
    <dbReference type="NCBI Taxonomy" id="54128"/>
    <lineage>
        <taxon>Eukaryota</taxon>
        <taxon>Metazoa</taxon>
        <taxon>Ecdysozoa</taxon>
        <taxon>Arthropoda</taxon>
        <taxon>Hexapoda</taxon>
        <taxon>Insecta</taxon>
        <taxon>Pterygota</taxon>
        <taxon>Neoptera</taxon>
        <taxon>Endopterygota</taxon>
        <taxon>Hymenoptera</taxon>
        <taxon>Apocrita</taxon>
        <taxon>Proctotrupomorpha</taxon>
        <taxon>Chalcidoidea</taxon>
        <taxon>Trichogrammatidae</taxon>
        <taxon>Trichogramma</taxon>
    </lineage>
</organism>
<dbReference type="Proteomes" id="UP001627154">
    <property type="component" value="Unassembled WGS sequence"/>
</dbReference>
<name>A0ABD2WTV1_9HYME</name>
<accession>A0ABD2WTV1</accession>
<gene>
    <name evidence="1" type="ORF">TKK_009830</name>
</gene>
<reference evidence="1 2" key="1">
    <citation type="journal article" date="2024" name="bioRxiv">
        <title>A reference genome for Trichogramma kaykai: A tiny desert-dwelling parasitoid wasp with competing sex-ratio distorters.</title>
        <authorList>
            <person name="Culotta J."/>
            <person name="Lindsey A.R."/>
        </authorList>
    </citation>
    <scope>NUCLEOTIDE SEQUENCE [LARGE SCALE GENOMIC DNA]</scope>
    <source>
        <strain evidence="1 2">KSX58</strain>
    </source>
</reference>
<dbReference type="EMBL" id="JBJJXI010000073">
    <property type="protein sequence ID" value="KAL3396244.1"/>
    <property type="molecule type" value="Genomic_DNA"/>
</dbReference>
<dbReference type="PANTHER" id="PTHR19446">
    <property type="entry name" value="REVERSE TRANSCRIPTASES"/>
    <property type="match status" value="1"/>
</dbReference>
<proteinExistence type="predicted"/>
<evidence type="ECO:0008006" key="3">
    <source>
        <dbReference type="Google" id="ProtNLM"/>
    </source>
</evidence>
<comment type="caution">
    <text evidence="1">The sequence shown here is derived from an EMBL/GenBank/DDBJ whole genome shotgun (WGS) entry which is preliminary data.</text>
</comment>
<evidence type="ECO:0000313" key="1">
    <source>
        <dbReference type="EMBL" id="KAL3396244.1"/>
    </source>
</evidence>